<evidence type="ECO:0000313" key="2">
    <source>
        <dbReference type="Proteomes" id="UP000091956"/>
    </source>
</evidence>
<protein>
    <recommendedName>
        <fullName evidence="3">Thioredoxin reductase</fullName>
    </recommendedName>
</protein>
<dbReference type="OrthoDB" id="4499271at2759"/>
<reference evidence="1 2" key="1">
    <citation type="submission" date="2016-03" db="EMBL/GenBank/DDBJ databases">
        <title>Comparative genomics of Pseudogymnoascus destructans, the fungus causing white-nose syndrome of bats.</title>
        <authorList>
            <person name="Palmer J.M."/>
            <person name="Drees K.P."/>
            <person name="Foster J.T."/>
            <person name="Lindner D.L."/>
        </authorList>
    </citation>
    <scope>NUCLEOTIDE SEQUENCE [LARGE SCALE GENOMIC DNA]</scope>
    <source>
        <strain evidence="1 2">UAMH 10579</strain>
    </source>
</reference>
<dbReference type="GeneID" id="28843218"/>
<dbReference type="EMBL" id="KV460264">
    <property type="protein sequence ID" value="OBT92627.1"/>
    <property type="molecule type" value="Genomic_DNA"/>
</dbReference>
<organism evidence="1 2">
    <name type="scientific">Pseudogymnoascus verrucosus</name>
    <dbReference type="NCBI Taxonomy" id="342668"/>
    <lineage>
        <taxon>Eukaryota</taxon>
        <taxon>Fungi</taxon>
        <taxon>Dikarya</taxon>
        <taxon>Ascomycota</taxon>
        <taxon>Pezizomycotina</taxon>
        <taxon>Leotiomycetes</taxon>
        <taxon>Thelebolales</taxon>
        <taxon>Thelebolaceae</taxon>
        <taxon>Pseudogymnoascus</taxon>
    </lineage>
</organism>
<dbReference type="AlphaFoldDB" id="A0A1B8GA17"/>
<name>A0A1B8GA17_9PEZI</name>
<reference evidence="2" key="2">
    <citation type="journal article" date="2018" name="Nat. Commun.">
        <title>Extreme sensitivity to ultraviolet light in the fungal pathogen causing white-nose syndrome of bats.</title>
        <authorList>
            <person name="Palmer J.M."/>
            <person name="Drees K.P."/>
            <person name="Foster J.T."/>
            <person name="Lindner D.L."/>
        </authorList>
    </citation>
    <scope>NUCLEOTIDE SEQUENCE [LARGE SCALE GENOMIC DNA]</scope>
    <source>
        <strain evidence="2">UAMH 10579</strain>
    </source>
</reference>
<evidence type="ECO:0008006" key="3">
    <source>
        <dbReference type="Google" id="ProtNLM"/>
    </source>
</evidence>
<accession>A0A1B8GA17</accession>
<proteinExistence type="predicted"/>
<sequence>MGNQTLNKAVIDETLVASISHILLRCNIPCVLWGNYLLTIYGVPSIVDSIDFVVPDDLVVAADSALQNKGLADCSEAESCTAVVETRTSPPPAAHFHIDAEMTVSIYTQSSTLWFLPGLALNQIFCSPDFILASDSRLPPPRPGRGHGAFQNSPLPVYIPIAHRLLEAFVRLVTKSPNRKYKCFAIAMVTYIGEYVDGDGLLDEANVKRWCREFYSGLKNGRRPMRSLVKDLEASFANPTN</sequence>
<evidence type="ECO:0000313" key="1">
    <source>
        <dbReference type="EMBL" id="OBT92627.1"/>
    </source>
</evidence>
<dbReference type="Proteomes" id="UP000091956">
    <property type="component" value="Unassembled WGS sequence"/>
</dbReference>
<gene>
    <name evidence="1" type="ORF">VE01_09832</name>
</gene>
<keyword evidence="2" id="KW-1185">Reference proteome</keyword>
<dbReference type="RefSeq" id="XP_018126360.1">
    <property type="nucleotide sequence ID" value="XM_018279239.1"/>
</dbReference>